<reference evidence="1" key="1">
    <citation type="submission" date="2015-08" db="EMBL/GenBank/DDBJ databases">
        <title>Complete DNA Sequence of Pseudomonas syringae pv. actinidiae, the Causal Agent of Kiwifruit Canker Disease.</title>
        <authorList>
            <person name="Rikkerink E.H.A."/>
            <person name="Fineran P.C."/>
        </authorList>
    </citation>
    <scope>NUCLEOTIDE SEQUENCE</scope>
    <source>
        <strain evidence="1">DSM 13666</strain>
    </source>
</reference>
<evidence type="ECO:0000313" key="1">
    <source>
        <dbReference type="EMBL" id="KOO38495.1"/>
    </source>
</evidence>
<accession>A0A0M0KI28</accession>
<sequence>MKNKSFSFWFLSISIVVSIIIGILIYWLDPKLYSLKGFEKGLEGVLLLTSISLGFYGACLGVLASIFNTKIVKEVMNDKDYRKEYIIVSISALTIGFITVIATIIYQVVLENGNASLSIQQIINAVWISLFFFYICISLMFICVTFLIFFNNSNDEDLEEVHSGELLREID</sequence>
<proteinExistence type="predicted"/>
<comment type="caution">
    <text evidence="1">The sequence shown here is derived from an EMBL/GenBank/DDBJ whole genome shotgun (WGS) entry which is preliminary data.</text>
</comment>
<dbReference type="AlphaFoldDB" id="A0A0M0KI28"/>
<gene>
    <name evidence="1" type="ORF">AMD02_06200</name>
</gene>
<dbReference type="PATRIC" id="fig|136160.3.peg.1538"/>
<protein>
    <submittedName>
        <fullName evidence="1">Uncharacterized protein</fullName>
    </submittedName>
</protein>
<dbReference type="EMBL" id="LILD01000001">
    <property type="protein sequence ID" value="KOO38495.1"/>
    <property type="molecule type" value="Genomic_DNA"/>
</dbReference>
<dbReference type="RefSeq" id="WP_053430761.1">
    <property type="nucleotide sequence ID" value="NZ_LILD02000088.1"/>
</dbReference>
<name>A0A0M0KI28_ALKHA</name>
<organism evidence="1">
    <name type="scientific">Halalkalibacterium halodurans</name>
    <name type="common">Bacillus halodurans</name>
    <dbReference type="NCBI Taxonomy" id="86665"/>
    <lineage>
        <taxon>Bacteria</taxon>
        <taxon>Bacillati</taxon>
        <taxon>Bacillota</taxon>
        <taxon>Bacilli</taxon>
        <taxon>Bacillales</taxon>
        <taxon>Bacillaceae</taxon>
        <taxon>Halalkalibacterium (ex Joshi et al. 2022)</taxon>
    </lineage>
</organism>